<dbReference type="GO" id="GO:0046872">
    <property type="term" value="F:metal ion binding"/>
    <property type="evidence" value="ECO:0007669"/>
    <property type="project" value="UniProtKB-KW"/>
</dbReference>
<protein>
    <recommendedName>
        <fullName evidence="11">SURF1-like protein</fullName>
    </recommendedName>
</protein>
<evidence type="ECO:0000256" key="7">
    <source>
        <dbReference type="ARBA" id="ARBA00022989"/>
    </source>
</evidence>
<evidence type="ECO:0000313" key="12">
    <source>
        <dbReference type="EMBL" id="CAF0836795.1"/>
    </source>
</evidence>
<keyword evidence="13" id="KW-1185">Reference proteome</keyword>
<dbReference type="InterPro" id="IPR029040">
    <property type="entry name" value="RPABC4/Spt4"/>
</dbReference>
<evidence type="ECO:0000256" key="10">
    <source>
        <dbReference type="ARBA" id="ARBA00025770"/>
    </source>
</evidence>
<evidence type="ECO:0000256" key="3">
    <source>
        <dbReference type="ARBA" id="ARBA00007165"/>
    </source>
</evidence>
<comment type="caution">
    <text evidence="12">The sequence shown here is derived from an EMBL/GenBank/DDBJ whole genome shotgun (WGS) entry which is preliminary data.</text>
</comment>
<dbReference type="InterPro" id="IPR002994">
    <property type="entry name" value="Surf1/Shy1"/>
</dbReference>
<dbReference type="FunFam" id="2.20.28.30:FF:000002">
    <property type="entry name" value="DNA-directed RNA polymerases II, IV and V subunit 12"/>
    <property type="match status" value="1"/>
</dbReference>
<evidence type="ECO:0000256" key="8">
    <source>
        <dbReference type="ARBA" id="ARBA00023136"/>
    </source>
</evidence>
<dbReference type="GO" id="GO:0006351">
    <property type="term" value="P:DNA-templated transcription"/>
    <property type="evidence" value="ECO:0007669"/>
    <property type="project" value="InterPro"/>
</dbReference>
<dbReference type="PANTHER" id="PTHR23427:SF2">
    <property type="entry name" value="SURFEIT LOCUS PROTEIN 1"/>
    <property type="match status" value="1"/>
</dbReference>
<dbReference type="SUPFAM" id="SSF63393">
    <property type="entry name" value="RNA polymerase subunits"/>
    <property type="match status" value="1"/>
</dbReference>
<feature type="non-terminal residue" evidence="12">
    <location>
        <position position="1"/>
    </location>
</feature>
<comment type="function">
    <text evidence="11">Probably involved in the biogenesis of the COX complex.</text>
</comment>
<dbReference type="EMBL" id="CAJNOC010001120">
    <property type="protein sequence ID" value="CAF0836795.1"/>
    <property type="molecule type" value="Genomic_DNA"/>
</dbReference>
<keyword evidence="5" id="KW-0479">Metal-binding</keyword>
<keyword evidence="7" id="KW-1133">Transmembrane helix</keyword>
<evidence type="ECO:0000256" key="6">
    <source>
        <dbReference type="ARBA" id="ARBA00022833"/>
    </source>
</evidence>
<dbReference type="InterPro" id="IPR045214">
    <property type="entry name" value="Surf1/Surf4"/>
</dbReference>
<dbReference type="GO" id="GO:0003899">
    <property type="term" value="F:DNA-directed RNA polymerase activity"/>
    <property type="evidence" value="ECO:0007669"/>
    <property type="project" value="InterPro"/>
</dbReference>
<dbReference type="AlphaFoldDB" id="A0A813VF57"/>
<dbReference type="GO" id="GO:0005634">
    <property type="term" value="C:nucleus"/>
    <property type="evidence" value="ECO:0007669"/>
    <property type="project" value="UniProtKB-SubCell"/>
</dbReference>
<sequence>AAIVLLAVPAITFGLGIWQVKRREQKLNLIDFLEKRTKSEAIELPTNITDFDSFIKENEYKPFKVRGRFIHSKESLLTMRHDFTGSNQLPGGLVITPFVLSNNQNKVILVNRGYVPYTQFSPVSREHAQIEDEVELTGLLRSNEPLNTFTPKNKPPHEWHYRDINEMAKQLGTLPIYIDAAESTSIKGGPRGGQTAIQLRNDHMTYLITWFSLSALTSILWWKRFAKAFIKIMSKELGQGSSGASQAVNKPMVYVCGSCHKENEIRQKDPIRCIDCDHRILYKKRTKRLVVFDAR</sequence>
<dbReference type="Pfam" id="PF02104">
    <property type="entry name" value="SURF1"/>
    <property type="match status" value="1"/>
</dbReference>
<dbReference type="InterPro" id="IPR006591">
    <property type="entry name" value="RNAP_P/RPABC4"/>
</dbReference>
<dbReference type="GO" id="GO:0033617">
    <property type="term" value="P:mitochondrial respiratory chain complex IV assembly"/>
    <property type="evidence" value="ECO:0007669"/>
    <property type="project" value="TreeGrafter"/>
</dbReference>
<evidence type="ECO:0000256" key="5">
    <source>
        <dbReference type="ARBA" id="ARBA00022723"/>
    </source>
</evidence>
<keyword evidence="11" id="KW-0999">Mitochondrion inner membrane</keyword>
<gene>
    <name evidence="12" type="ORF">OXX778_LOCUS8240</name>
</gene>
<keyword evidence="4" id="KW-0812">Transmembrane</keyword>
<name>A0A813VF57_9BILA</name>
<evidence type="ECO:0000256" key="9">
    <source>
        <dbReference type="ARBA" id="ARBA00023242"/>
    </source>
</evidence>
<dbReference type="OrthoDB" id="10040024at2759"/>
<keyword evidence="8" id="KW-0472">Membrane</keyword>
<organism evidence="12 13">
    <name type="scientific">Brachionus calyciflorus</name>
    <dbReference type="NCBI Taxonomy" id="104777"/>
    <lineage>
        <taxon>Eukaryota</taxon>
        <taxon>Metazoa</taxon>
        <taxon>Spiralia</taxon>
        <taxon>Gnathifera</taxon>
        <taxon>Rotifera</taxon>
        <taxon>Eurotatoria</taxon>
        <taxon>Monogononta</taxon>
        <taxon>Pseudotrocha</taxon>
        <taxon>Ploima</taxon>
        <taxon>Brachionidae</taxon>
        <taxon>Brachionus</taxon>
    </lineage>
</organism>
<evidence type="ECO:0000256" key="11">
    <source>
        <dbReference type="RuleBase" id="RU363076"/>
    </source>
</evidence>
<keyword evidence="11" id="KW-0496">Mitochondrion</keyword>
<dbReference type="Gene3D" id="2.20.28.30">
    <property type="entry name" value="RNA polymerase ii, chain L"/>
    <property type="match status" value="1"/>
</dbReference>
<reference evidence="12" key="1">
    <citation type="submission" date="2021-02" db="EMBL/GenBank/DDBJ databases">
        <authorList>
            <person name="Nowell W R."/>
        </authorList>
    </citation>
    <scope>NUCLEOTIDE SEQUENCE</scope>
    <source>
        <strain evidence="12">Ploen Becks lab</strain>
    </source>
</reference>
<comment type="subcellular location">
    <subcellularLocation>
        <location evidence="2">Membrane</location>
    </subcellularLocation>
    <subcellularLocation>
        <location evidence="11">Mitochondrion inner membrane</location>
        <topology evidence="11">Multi-pass membrane protein</topology>
    </subcellularLocation>
    <subcellularLocation>
        <location evidence="1">Nucleus</location>
    </subcellularLocation>
</comment>
<keyword evidence="9" id="KW-0539">Nucleus</keyword>
<keyword evidence="6" id="KW-0862">Zinc</keyword>
<evidence type="ECO:0000256" key="2">
    <source>
        <dbReference type="ARBA" id="ARBA00004370"/>
    </source>
</evidence>
<dbReference type="PROSITE" id="PS50895">
    <property type="entry name" value="SURF1"/>
    <property type="match status" value="1"/>
</dbReference>
<accession>A0A813VF57</accession>
<proteinExistence type="inferred from homology"/>
<comment type="similarity">
    <text evidence="10">Belongs to the archaeal Rpo12/eukaryotic RPC10 RNA polymerase subunit family.</text>
</comment>
<dbReference type="PANTHER" id="PTHR23427">
    <property type="entry name" value="SURFEIT LOCUS PROTEIN"/>
    <property type="match status" value="1"/>
</dbReference>
<evidence type="ECO:0000313" key="13">
    <source>
        <dbReference type="Proteomes" id="UP000663879"/>
    </source>
</evidence>
<evidence type="ECO:0000256" key="4">
    <source>
        <dbReference type="ARBA" id="ARBA00022692"/>
    </source>
</evidence>
<dbReference type="Pfam" id="PF03604">
    <property type="entry name" value="Zn_ribbon_RPAB4"/>
    <property type="match status" value="1"/>
</dbReference>
<evidence type="ECO:0000256" key="1">
    <source>
        <dbReference type="ARBA" id="ARBA00004123"/>
    </source>
</evidence>
<comment type="similarity">
    <text evidence="3 11">Belongs to the SURF1 family.</text>
</comment>
<dbReference type="CDD" id="cd06662">
    <property type="entry name" value="SURF1"/>
    <property type="match status" value="1"/>
</dbReference>
<dbReference type="GO" id="GO:0005743">
    <property type="term" value="C:mitochondrial inner membrane"/>
    <property type="evidence" value="ECO:0007669"/>
    <property type="project" value="UniProtKB-SubCell"/>
</dbReference>
<dbReference type="Proteomes" id="UP000663879">
    <property type="component" value="Unassembled WGS sequence"/>
</dbReference>
<dbReference type="SMART" id="SM00659">
    <property type="entry name" value="RPOLCX"/>
    <property type="match status" value="1"/>
</dbReference>
<dbReference type="GO" id="GO:0003677">
    <property type="term" value="F:DNA binding"/>
    <property type="evidence" value="ECO:0007669"/>
    <property type="project" value="InterPro"/>
</dbReference>